<evidence type="ECO:0000313" key="10">
    <source>
        <dbReference type="Proteomes" id="UP001254165"/>
    </source>
</evidence>
<feature type="transmembrane region" description="Helical" evidence="7">
    <location>
        <begin position="247"/>
        <end position="266"/>
    </location>
</feature>
<comment type="caution">
    <text evidence="9">The sequence shown here is derived from an EMBL/GenBank/DDBJ whole genome shotgun (WGS) entry which is preliminary data.</text>
</comment>
<dbReference type="PANTHER" id="PTHR43744">
    <property type="entry name" value="ABC TRANSPORTER PERMEASE PROTEIN MG189-RELATED-RELATED"/>
    <property type="match status" value="1"/>
</dbReference>
<gene>
    <name evidence="9" type="ORF">QYE77_02090</name>
</gene>
<name>A0ABU3NL03_9CHLR</name>
<dbReference type="PANTHER" id="PTHR43744:SF12">
    <property type="entry name" value="ABC TRANSPORTER PERMEASE PROTEIN MG189-RELATED"/>
    <property type="match status" value="1"/>
</dbReference>
<keyword evidence="10" id="KW-1185">Reference proteome</keyword>
<feature type="transmembrane region" description="Helical" evidence="7">
    <location>
        <begin position="79"/>
        <end position="102"/>
    </location>
</feature>
<feature type="transmembrane region" description="Helical" evidence="7">
    <location>
        <begin position="218"/>
        <end position="235"/>
    </location>
</feature>
<feature type="transmembrane region" description="Helical" evidence="7">
    <location>
        <begin position="109"/>
        <end position="133"/>
    </location>
</feature>
<keyword evidence="6 7" id="KW-0472">Membrane</keyword>
<evidence type="ECO:0000256" key="6">
    <source>
        <dbReference type="ARBA" id="ARBA00023136"/>
    </source>
</evidence>
<evidence type="ECO:0000256" key="1">
    <source>
        <dbReference type="ARBA" id="ARBA00004651"/>
    </source>
</evidence>
<dbReference type="InterPro" id="IPR000515">
    <property type="entry name" value="MetI-like"/>
</dbReference>
<comment type="subcellular location">
    <subcellularLocation>
        <location evidence="1 7">Cell membrane</location>
        <topology evidence="1 7">Multi-pass membrane protein</topology>
    </subcellularLocation>
</comment>
<feature type="domain" description="ABC transmembrane type-1" evidence="8">
    <location>
        <begin position="74"/>
        <end position="266"/>
    </location>
</feature>
<dbReference type="Gene3D" id="1.10.3720.10">
    <property type="entry name" value="MetI-like"/>
    <property type="match status" value="1"/>
</dbReference>
<feature type="transmembrane region" description="Helical" evidence="7">
    <location>
        <begin position="12"/>
        <end position="36"/>
    </location>
</feature>
<dbReference type="Pfam" id="PF00528">
    <property type="entry name" value="BPD_transp_1"/>
    <property type="match status" value="1"/>
</dbReference>
<accession>A0ABU3NL03</accession>
<feature type="transmembrane region" description="Helical" evidence="7">
    <location>
        <begin position="185"/>
        <end position="206"/>
    </location>
</feature>
<comment type="similarity">
    <text evidence="7">Belongs to the binding-protein-dependent transport system permease family.</text>
</comment>
<evidence type="ECO:0000259" key="8">
    <source>
        <dbReference type="PROSITE" id="PS50928"/>
    </source>
</evidence>
<keyword evidence="4 7" id="KW-0812">Transmembrane</keyword>
<dbReference type="EMBL" id="JAUHMF010000001">
    <property type="protein sequence ID" value="MDT8897040.1"/>
    <property type="molecule type" value="Genomic_DNA"/>
</dbReference>
<proteinExistence type="inferred from homology"/>
<reference evidence="9 10" key="1">
    <citation type="submission" date="2023-07" db="EMBL/GenBank/DDBJ databases">
        <title>Novel species of Thermanaerothrix with wide hydrolytic capabilities.</title>
        <authorList>
            <person name="Zayulina K.S."/>
            <person name="Podosokorskaya O.A."/>
            <person name="Elcheninov A.G."/>
        </authorList>
    </citation>
    <scope>NUCLEOTIDE SEQUENCE [LARGE SCALE GENOMIC DNA]</scope>
    <source>
        <strain evidence="9 10">4228-RoL</strain>
    </source>
</reference>
<evidence type="ECO:0000256" key="5">
    <source>
        <dbReference type="ARBA" id="ARBA00022989"/>
    </source>
</evidence>
<feature type="transmembrane region" description="Helical" evidence="7">
    <location>
        <begin position="145"/>
        <end position="164"/>
    </location>
</feature>
<evidence type="ECO:0000256" key="2">
    <source>
        <dbReference type="ARBA" id="ARBA00022448"/>
    </source>
</evidence>
<evidence type="ECO:0000256" key="7">
    <source>
        <dbReference type="RuleBase" id="RU363032"/>
    </source>
</evidence>
<dbReference type="Proteomes" id="UP001254165">
    <property type="component" value="Unassembled WGS sequence"/>
</dbReference>
<organism evidence="9 10">
    <name type="scientific">Thermanaerothrix solaris</name>
    <dbReference type="NCBI Taxonomy" id="3058434"/>
    <lineage>
        <taxon>Bacteria</taxon>
        <taxon>Bacillati</taxon>
        <taxon>Chloroflexota</taxon>
        <taxon>Anaerolineae</taxon>
        <taxon>Anaerolineales</taxon>
        <taxon>Anaerolineaceae</taxon>
        <taxon>Thermanaerothrix</taxon>
    </lineage>
</organism>
<evidence type="ECO:0000256" key="3">
    <source>
        <dbReference type="ARBA" id="ARBA00022475"/>
    </source>
</evidence>
<dbReference type="PROSITE" id="PS50928">
    <property type="entry name" value="ABC_TM1"/>
    <property type="match status" value="1"/>
</dbReference>
<evidence type="ECO:0000256" key="4">
    <source>
        <dbReference type="ARBA" id="ARBA00022692"/>
    </source>
</evidence>
<sequence length="281" mass="31261">MSSNKRIEKIVLDGVTYLLLSLGAIIMVTPFLWMIATSFKRPADQFTMALIPNPVTLDNYRSLFNVDLNFPLMFMNSTVISLLVTVGQLLTCSMAAFCFAVVKFKGREVLFAALLATLLIPFHVTLIPNFIIFKWLGLTGTSVPIWLPAFWGGAFGTFLIRQYFLTIPRDLVDAARVDGASLLQIFWRVYLPLAKPALAALAIFTFQGAWNDLLHPLIYMPAAPNTTLTVGLAFFQQQMVLGGKFTVLMAGAFVSILPLLLVFFFAQRYFIQGIALTGVKR</sequence>
<keyword evidence="5 7" id="KW-1133">Transmembrane helix</keyword>
<dbReference type="InterPro" id="IPR035906">
    <property type="entry name" value="MetI-like_sf"/>
</dbReference>
<dbReference type="RefSeq" id="WP_315623691.1">
    <property type="nucleotide sequence ID" value="NZ_JAUHMF010000001.1"/>
</dbReference>
<dbReference type="SUPFAM" id="SSF161098">
    <property type="entry name" value="MetI-like"/>
    <property type="match status" value="1"/>
</dbReference>
<keyword evidence="2 7" id="KW-0813">Transport</keyword>
<evidence type="ECO:0000313" key="9">
    <source>
        <dbReference type="EMBL" id="MDT8897040.1"/>
    </source>
</evidence>
<dbReference type="CDD" id="cd06261">
    <property type="entry name" value="TM_PBP2"/>
    <property type="match status" value="1"/>
</dbReference>
<protein>
    <submittedName>
        <fullName evidence="9">Carbohydrate ABC transporter permease</fullName>
    </submittedName>
</protein>
<keyword evidence="3" id="KW-1003">Cell membrane</keyword>